<dbReference type="RefSeq" id="XP_022577119.1">
    <property type="nucleotide sequence ID" value="XM_022730099.1"/>
</dbReference>
<dbReference type="VEuPathDB" id="FungiDB:ASPZODRAFT_76546"/>
<dbReference type="SUPFAM" id="SSF56300">
    <property type="entry name" value="Metallo-dependent phosphatases"/>
    <property type="match status" value="1"/>
</dbReference>
<dbReference type="InterPro" id="IPR004843">
    <property type="entry name" value="Calcineurin-like_PHP"/>
</dbReference>
<dbReference type="PANTHER" id="PTHR37844:SF2">
    <property type="entry name" value="SER_THR PROTEIN PHOSPHATASE SUPERFAMILY (AFU_ORTHOLOGUE AFUA_1G14840)"/>
    <property type="match status" value="1"/>
</dbReference>
<feature type="domain" description="Calcineurin-like phosphoesterase" evidence="1">
    <location>
        <begin position="1"/>
        <end position="225"/>
    </location>
</feature>
<dbReference type="OrthoDB" id="550558at2759"/>
<dbReference type="GeneID" id="34616563"/>
<proteinExistence type="predicted"/>
<dbReference type="Proteomes" id="UP000184188">
    <property type="component" value="Unassembled WGS sequence"/>
</dbReference>
<sequence length="261" mass="29136">MTFQIVSDLHLEAPAAYDLFEIPARAPFLALLGDIGNVKDAGLFSFLETQLGVFQVVFFLLGNHEPYHTNWTSAKERIHAFSQRVADRPGLGTFVFLDNSRFDVSDQVTVLGCTLFSRILREQENRVSFGVNDFIHMDDWTVEQHSEKHAADLAWLNSQIAQIAAAEPTRQIVVFTHHSPTFLPEAIAPAHANSPISSAFASDLSAEPCWTSPQVKLWAFGHTHHNCRFQSGQKTLLTNQRGYYFAQAAGFDPAFTITIAE</sequence>
<organism evidence="2 3">
    <name type="scientific">Penicilliopsis zonata CBS 506.65</name>
    <dbReference type="NCBI Taxonomy" id="1073090"/>
    <lineage>
        <taxon>Eukaryota</taxon>
        <taxon>Fungi</taxon>
        <taxon>Dikarya</taxon>
        <taxon>Ascomycota</taxon>
        <taxon>Pezizomycotina</taxon>
        <taxon>Eurotiomycetes</taxon>
        <taxon>Eurotiomycetidae</taxon>
        <taxon>Eurotiales</taxon>
        <taxon>Aspergillaceae</taxon>
        <taxon>Penicilliopsis</taxon>
    </lineage>
</organism>
<dbReference type="InterPro" id="IPR029052">
    <property type="entry name" value="Metallo-depent_PP-like"/>
</dbReference>
<gene>
    <name evidence="2" type="ORF">ASPZODRAFT_76546</name>
</gene>
<evidence type="ECO:0000259" key="1">
    <source>
        <dbReference type="Pfam" id="PF00149"/>
    </source>
</evidence>
<dbReference type="EMBL" id="KV878358">
    <property type="protein sequence ID" value="OJJ42609.1"/>
    <property type="molecule type" value="Genomic_DNA"/>
</dbReference>
<dbReference type="AlphaFoldDB" id="A0A1L9S614"/>
<dbReference type="Pfam" id="PF00149">
    <property type="entry name" value="Metallophos"/>
    <property type="match status" value="1"/>
</dbReference>
<dbReference type="PANTHER" id="PTHR37844">
    <property type="entry name" value="SER/THR PROTEIN PHOSPHATASE SUPERFAMILY (AFU_ORTHOLOGUE AFUA_1G14840)"/>
    <property type="match status" value="1"/>
</dbReference>
<keyword evidence="3" id="KW-1185">Reference proteome</keyword>
<name>A0A1L9S614_9EURO</name>
<evidence type="ECO:0000313" key="2">
    <source>
        <dbReference type="EMBL" id="OJJ42609.1"/>
    </source>
</evidence>
<dbReference type="Gene3D" id="3.60.21.10">
    <property type="match status" value="1"/>
</dbReference>
<dbReference type="GO" id="GO:0016787">
    <property type="term" value="F:hydrolase activity"/>
    <property type="evidence" value="ECO:0007669"/>
    <property type="project" value="InterPro"/>
</dbReference>
<reference evidence="3" key="1">
    <citation type="journal article" date="2017" name="Genome Biol.">
        <title>Comparative genomics reveals high biological diversity and specific adaptations in the industrially and medically important fungal genus Aspergillus.</title>
        <authorList>
            <person name="de Vries R.P."/>
            <person name="Riley R."/>
            <person name="Wiebenga A."/>
            <person name="Aguilar-Osorio G."/>
            <person name="Amillis S."/>
            <person name="Uchima C.A."/>
            <person name="Anderluh G."/>
            <person name="Asadollahi M."/>
            <person name="Askin M."/>
            <person name="Barry K."/>
            <person name="Battaglia E."/>
            <person name="Bayram O."/>
            <person name="Benocci T."/>
            <person name="Braus-Stromeyer S.A."/>
            <person name="Caldana C."/>
            <person name="Canovas D."/>
            <person name="Cerqueira G.C."/>
            <person name="Chen F."/>
            <person name="Chen W."/>
            <person name="Choi C."/>
            <person name="Clum A."/>
            <person name="Dos Santos R.A."/>
            <person name="Damasio A.R."/>
            <person name="Diallinas G."/>
            <person name="Emri T."/>
            <person name="Fekete E."/>
            <person name="Flipphi M."/>
            <person name="Freyberg S."/>
            <person name="Gallo A."/>
            <person name="Gournas C."/>
            <person name="Habgood R."/>
            <person name="Hainaut M."/>
            <person name="Harispe M.L."/>
            <person name="Henrissat B."/>
            <person name="Hilden K.S."/>
            <person name="Hope R."/>
            <person name="Hossain A."/>
            <person name="Karabika E."/>
            <person name="Karaffa L."/>
            <person name="Karanyi Z."/>
            <person name="Krasevec N."/>
            <person name="Kuo A."/>
            <person name="Kusch H."/>
            <person name="LaButti K."/>
            <person name="Lagendijk E.L."/>
            <person name="Lapidus A."/>
            <person name="Levasseur A."/>
            <person name="Lindquist E."/>
            <person name="Lipzen A."/>
            <person name="Logrieco A.F."/>
            <person name="MacCabe A."/>
            <person name="Maekelae M.R."/>
            <person name="Malavazi I."/>
            <person name="Melin P."/>
            <person name="Meyer V."/>
            <person name="Mielnichuk N."/>
            <person name="Miskei M."/>
            <person name="Molnar A.P."/>
            <person name="Mule G."/>
            <person name="Ngan C.Y."/>
            <person name="Orejas M."/>
            <person name="Orosz E."/>
            <person name="Ouedraogo J.P."/>
            <person name="Overkamp K.M."/>
            <person name="Park H.-S."/>
            <person name="Perrone G."/>
            <person name="Piumi F."/>
            <person name="Punt P.J."/>
            <person name="Ram A.F."/>
            <person name="Ramon A."/>
            <person name="Rauscher S."/>
            <person name="Record E."/>
            <person name="Riano-Pachon D.M."/>
            <person name="Robert V."/>
            <person name="Roehrig J."/>
            <person name="Ruller R."/>
            <person name="Salamov A."/>
            <person name="Salih N.S."/>
            <person name="Samson R.A."/>
            <person name="Sandor E."/>
            <person name="Sanguinetti M."/>
            <person name="Schuetze T."/>
            <person name="Sepcic K."/>
            <person name="Shelest E."/>
            <person name="Sherlock G."/>
            <person name="Sophianopoulou V."/>
            <person name="Squina F.M."/>
            <person name="Sun H."/>
            <person name="Susca A."/>
            <person name="Todd R.B."/>
            <person name="Tsang A."/>
            <person name="Unkles S.E."/>
            <person name="van de Wiele N."/>
            <person name="van Rossen-Uffink D."/>
            <person name="Oliveira J.V."/>
            <person name="Vesth T.C."/>
            <person name="Visser J."/>
            <person name="Yu J.-H."/>
            <person name="Zhou M."/>
            <person name="Andersen M.R."/>
            <person name="Archer D.B."/>
            <person name="Baker S.E."/>
            <person name="Benoit I."/>
            <person name="Brakhage A.A."/>
            <person name="Braus G.H."/>
            <person name="Fischer R."/>
            <person name="Frisvad J.C."/>
            <person name="Goldman G.H."/>
            <person name="Houbraken J."/>
            <person name="Oakley B."/>
            <person name="Pocsi I."/>
            <person name="Scazzocchio C."/>
            <person name="Seiboth B."/>
            <person name="vanKuyk P.A."/>
            <person name="Wortman J."/>
            <person name="Dyer P.S."/>
            <person name="Grigoriev I.V."/>
        </authorList>
    </citation>
    <scope>NUCLEOTIDE SEQUENCE [LARGE SCALE GENOMIC DNA]</scope>
    <source>
        <strain evidence="3">CBS 506.65</strain>
    </source>
</reference>
<evidence type="ECO:0000313" key="3">
    <source>
        <dbReference type="Proteomes" id="UP000184188"/>
    </source>
</evidence>
<accession>A0A1L9S614</accession>
<protein>
    <recommendedName>
        <fullName evidence="1">Calcineurin-like phosphoesterase domain-containing protein</fullName>
    </recommendedName>
</protein>